<gene>
    <name evidence="3" type="primary">LOC114440541</name>
</gene>
<feature type="compositionally biased region" description="Polar residues" evidence="1">
    <location>
        <begin position="683"/>
        <end position="713"/>
    </location>
</feature>
<dbReference type="PROSITE" id="PS50877">
    <property type="entry name" value="GOLOCO"/>
    <property type="match status" value="5"/>
</dbReference>
<feature type="region of interest" description="Disordered" evidence="1">
    <location>
        <begin position="416"/>
        <end position="446"/>
    </location>
</feature>
<protein>
    <submittedName>
        <fullName evidence="3">Uncharacterized protein LOC114440541</fullName>
    </submittedName>
</protein>
<feature type="region of interest" description="Disordered" evidence="1">
    <location>
        <begin position="249"/>
        <end position="277"/>
    </location>
</feature>
<dbReference type="GeneID" id="114440541"/>
<evidence type="ECO:0000313" key="2">
    <source>
        <dbReference type="Proteomes" id="UP000515145"/>
    </source>
</evidence>
<feature type="compositionally biased region" description="Polar residues" evidence="1">
    <location>
        <begin position="416"/>
        <end position="434"/>
    </location>
</feature>
<dbReference type="SMART" id="SM00390">
    <property type="entry name" value="GoLoco"/>
    <property type="match status" value="9"/>
</dbReference>
<organism evidence="2 3">
    <name type="scientific">Parambassis ranga</name>
    <name type="common">Indian glassy fish</name>
    <dbReference type="NCBI Taxonomy" id="210632"/>
    <lineage>
        <taxon>Eukaryota</taxon>
        <taxon>Metazoa</taxon>
        <taxon>Chordata</taxon>
        <taxon>Craniata</taxon>
        <taxon>Vertebrata</taxon>
        <taxon>Euteleostomi</taxon>
        <taxon>Actinopterygii</taxon>
        <taxon>Neopterygii</taxon>
        <taxon>Teleostei</taxon>
        <taxon>Neoteleostei</taxon>
        <taxon>Acanthomorphata</taxon>
        <taxon>Ovalentaria</taxon>
        <taxon>Ambassidae</taxon>
        <taxon>Parambassis</taxon>
    </lineage>
</organism>
<dbReference type="RefSeq" id="XP_028268831.1">
    <property type="nucleotide sequence ID" value="XM_028413030.1"/>
</dbReference>
<dbReference type="PANTHER" id="PTHR47503">
    <property type="entry name" value="PURKINJE CELL PROTEIN 2"/>
    <property type="match status" value="1"/>
</dbReference>
<feature type="compositionally biased region" description="Polar residues" evidence="1">
    <location>
        <begin position="468"/>
        <end position="487"/>
    </location>
</feature>
<dbReference type="Pfam" id="PF02188">
    <property type="entry name" value="GoLoco"/>
    <property type="match status" value="5"/>
</dbReference>
<feature type="region of interest" description="Disordered" evidence="1">
    <location>
        <begin position="1"/>
        <end position="21"/>
    </location>
</feature>
<dbReference type="InParanoid" id="A0A6P7ITQ6"/>
<feature type="region of interest" description="Disordered" evidence="1">
    <location>
        <begin position="664"/>
        <end position="772"/>
    </location>
</feature>
<accession>A0A6P7ITQ6</accession>
<dbReference type="AlphaFoldDB" id="A0A6P7ITQ6"/>
<keyword evidence="2" id="KW-1185">Reference proteome</keyword>
<feature type="region of interest" description="Disordered" evidence="1">
    <location>
        <begin position="521"/>
        <end position="594"/>
    </location>
</feature>
<evidence type="ECO:0000256" key="1">
    <source>
        <dbReference type="SAM" id="MobiDB-lite"/>
    </source>
</evidence>
<feature type="region of interest" description="Disordered" evidence="1">
    <location>
        <begin position="459"/>
        <end position="487"/>
    </location>
</feature>
<feature type="compositionally biased region" description="Basic and acidic residues" evidence="1">
    <location>
        <begin position="528"/>
        <end position="541"/>
    </location>
</feature>
<evidence type="ECO:0000313" key="3">
    <source>
        <dbReference type="RefSeq" id="XP_028268831.1"/>
    </source>
</evidence>
<proteinExistence type="predicted"/>
<dbReference type="OrthoDB" id="286233at2759"/>
<sequence length="772" mass="84160">MTAAAGVDPKSGATALESSEEEEILNIMSHSQRGRIEEQCCTLSPVKTAQIKTTDNEKVIHNSDHNLRVSLPGFNYQEPERNNHHGSAPQISLTECTPDRNRKLLSVPANQLQVSCQRNRSNSINTESPEEQQKFMNMISHGQRGRMDDQCCSLELSKSAPCTPKHTDREPASDTAPDPEMFFNLLANTQSKRLDDQRVCLPSLPGLGNTNGTSDGDSSYLCYMVSKAQESRMEDQRCFLPPSLCPSKKDTSVSGVGPPRSASFSPGSGIERPQRKDEISKKQVLTAAEQEELFSLVSHSQQNRMDEQRCVLNVTPQSTPKHNLSQNTVPEGPDSEKFFSLLANSQGRRLDDQRVTLPSLPGIQNGASTSAAAEMDASYLCYMVSKVQGSRMDEQRCSAPHIFQNVETPSIQRKGSLISGKSGQLPQRSASLNRAKTEHQQEASAADQEQFLKMISHAQSGRMEEQRCSLQPSRSTPATPTHNGSALNNVPIGAEADAFFKIIASSQARRLDDQRVSLPTLPGISGISEEKENGRGTREDQEISASPPLITVAESTPTTSRRIFSRPNSQPQLVESGSTRAIPKSASFNPETDYQKKLNSPAQVTVKVSLSFTPQAGQEFANQPITFPEVFLTLGAPGDNLVIPLSPVPGRPMSFDLNLVPKEDVRSRQNSPSHAKARKAHSRPSSPNQAATSKTHPQSSWPPEQGSLVTSPISPDDDCFSLIEKIHTAQLQKGMAQGQKLKGDPGKGHERGEQGKGKGHGKKDKKNGGNKQ</sequence>
<dbReference type="GO" id="GO:0005085">
    <property type="term" value="F:guanyl-nucleotide exchange factor activity"/>
    <property type="evidence" value="ECO:0007669"/>
    <property type="project" value="InterPro"/>
</dbReference>
<dbReference type="InterPro" id="IPR011990">
    <property type="entry name" value="TPR-like_helical_dom_sf"/>
</dbReference>
<dbReference type="Proteomes" id="UP000515145">
    <property type="component" value="Chromosome 8"/>
</dbReference>
<dbReference type="InterPro" id="IPR042168">
    <property type="entry name" value="Pcp2"/>
</dbReference>
<feature type="compositionally biased region" description="Basic and acidic residues" evidence="1">
    <location>
        <begin position="741"/>
        <end position="756"/>
    </location>
</feature>
<reference evidence="3" key="1">
    <citation type="submission" date="2025-08" db="UniProtKB">
        <authorList>
            <consortium name="RefSeq"/>
        </authorList>
    </citation>
    <scope>IDENTIFICATION</scope>
</reference>
<dbReference type="Gene3D" id="1.25.40.10">
    <property type="entry name" value="Tetratricopeptide repeat domain"/>
    <property type="match status" value="3"/>
</dbReference>
<feature type="compositionally biased region" description="Polar residues" evidence="1">
    <location>
        <begin position="553"/>
        <end position="579"/>
    </location>
</feature>
<dbReference type="InterPro" id="IPR003109">
    <property type="entry name" value="GoLoco_motif"/>
</dbReference>
<dbReference type="PANTHER" id="PTHR47503:SF1">
    <property type="entry name" value="PURKINJE CELL PROTEIN 2 HOMOLOG"/>
    <property type="match status" value="1"/>
</dbReference>
<name>A0A6P7ITQ6_9TELE</name>